<name>A0ABV9U5L6_9ACTN</name>
<organism evidence="11 12">
    <name type="scientific">Actinomadura gamaensis</name>
    <dbReference type="NCBI Taxonomy" id="1763541"/>
    <lineage>
        <taxon>Bacteria</taxon>
        <taxon>Bacillati</taxon>
        <taxon>Actinomycetota</taxon>
        <taxon>Actinomycetes</taxon>
        <taxon>Streptosporangiales</taxon>
        <taxon>Thermomonosporaceae</taxon>
        <taxon>Actinomadura</taxon>
    </lineage>
</organism>
<evidence type="ECO:0000256" key="7">
    <source>
        <dbReference type="ARBA" id="ARBA00023157"/>
    </source>
</evidence>
<evidence type="ECO:0000313" key="12">
    <source>
        <dbReference type="Proteomes" id="UP001595872"/>
    </source>
</evidence>
<dbReference type="Proteomes" id="UP001595872">
    <property type="component" value="Unassembled WGS sequence"/>
</dbReference>
<keyword evidence="6 8" id="KW-0722">Serine protease inhibitor</keyword>
<dbReference type="PRINTS" id="PR00294">
    <property type="entry name" value="SSBTLNINHBTR"/>
</dbReference>
<keyword evidence="4" id="KW-0964">Secreted</keyword>
<evidence type="ECO:0000256" key="5">
    <source>
        <dbReference type="ARBA" id="ARBA00022690"/>
    </source>
</evidence>
<keyword evidence="5 8" id="KW-0646">Protease inhibitor</keyword>
<comment type="subcellular location">
    <subcellularLocation>
        <location evidence="1">Secreted</location>
    </subcellularLocation>
</comment>
<dbReference type="Pfam" id="PF00720">
    <property type="entry name" value="SSI"/>
    <property type="match status" value="1"/>
</dbReference>
<evidence type="ECO:0000313" key="11">
    <source>
        <dbReference type="EMBL" id="MFC4910860.1"/>
    </source>
</evidence>
<keyword evidence="7" id="KW-1015">Disulfide bond</keyword>
<comment type="caution">
    <text evidence="11">The sequence shown here is derived from an EMBL/GenBank/DDBJ whole genome shotgun (WGS) entry which is preliminary data.</text>
</comment>
<proteinExistence type="inferred from homology"/>
<evidence type="ECO:0000256" key="3">
    <source>
        <dbReference type="ARBA" id="ARBA00011738"/>
    </source>
</evidence>
<reference evidence="12" key="1">
    <citation type="journal article" date="2019" name="Int. J. Syst. Evol. Microbiol.">
        <title>The Global Catalogue of Microorganisms (GCM) 10K type strain sequencing project: providing services to taxonomists for standard genome sequencing and annotation.</title>
        <authorList>
            <consortium name="The Broad Institute Genomics Platform"/>
            <consortium name="The Broad Institute Genome Sequencing Center for Infectious Disease"/>
            <person name="Wu L."/>
            <person name="Ma J."/>
        </authorList>
    </citation>
    <scope>NUCLEOTIDE SEQUENCE [LARGE SCALE GENOMIC DNA]</scope>
    <source>
        <strain evidence="12">KLKA75</strain>
    </source>
</reference>
<dbReference type="SUPFAM" id="SSF55399">
    <property type="entry name" value="Subtilisin inhibitor"/>
    <property type="match status" value="1"/>
</dbReference>
<evidence type="ECO:0000256" key="8">
    <source>
        <dbReference type="RuleBase" id="RU003471"/>
    </source>
</evidence>
<dbReference type="PROSITE" id="PS00999">
    <property type="entry name" value="SSI"/>
    <property type="match status" value="1"/>
</dbReference>
<evidence type="ECO:0000256" key="4">
    <source>
        <dbReference type="ARBA" id="ARBA00022525"/>
    </source>
</evidence>
<gene>
    <name evidence="11" type="ORF">ACFPCY_26350</name>
</gene>
<evidence type="ECO:0000256" key="1">
    <source>
        <dbReference type="ARBA" id="ARBA00004613"/>
    </source>
</evidence>
<comment type="subunit">
    <text evidence="3">Homodimer.</text>
</comment>
<dbReference type="InterPro" id="IPR000691">
    <property type="entry name" value="Prot_inh_I16_SSI"/>
</dbReference>
<protein>
    <submittedName>
        <fullName evidence="11">SSI family serine proteinase inhibitor</fullName>
    </submittedName>
</protein>
<evidence type="ECO:0000256" key="6">
    <source>
        <dbReference type="ARBA" id="ARBA00022900"/>
    </source>
</evidence>
<dbReference type="Gene3D" id="3.30.350.10">
    <property type="entry name" value="Subtilisin inhibitor-like"/>
    <property type="match status" value="1"/>
</dbReference>
<sequence length="133" mass="13823">MKYLISGVLVGALAAGLAAAPAEASADDGGFAGSTSLRLTVSYPANTLSGTRTVVLSCDPAGGSHPQAARACADLRAHHGAVDHDPAEGICPMIYRPVIARAVGRWHDRAVSFRREYGNDCLMHARTGSVFAF</sequence>
<dbReference type="RefSeq" id="WP_378259514.1">
    <property type="nucleotide sequence ID" value="NZ_JBHSIT010000008.1"/>
</dbReference>
<evidence type="ECO:0000256" key="2">
    <source>
        <dbReference type="ARBA" id="ARBA00010472"/>
    </source>
</evidence>
<dbReference type="EMBL" id="JBHSIT010000008">
    <property type="protein sequence ID" value="MFC4910860.1"/>
    <property type="molecule type" value="Genomic_DNA"/>
</dbReference>
<dbReference type="InterPro" id="IPR020054">
    <property type="entry name" value="Prot_inh_SSI_I16_CS"/>
</dbReference>
<accession>A0ABV9U5L6</accession>
<keyword evidence="12" id="KW-1185">Reference proteome</keyword>
<feature type="signal peptide" evidence="9">
    <location>
        <begin position="1"/>
        <end position="26"/>
    </location>
</feature>
<comment type="similarity">
    <text evidence="2 8">Belongs to the protease inhibitor I16 (SSI) family.</text>
</comment>
<dbReference type="InterPro" id="IPR023549">
    <property type="entry name" value="Subtilisin_inhibitor"/>
</dbReference>
<feature type="domain" description="Subtilisin inhibitor" evidence="10">
    <location>
        <begin position="35"/>
        <end position="119"/>
    </location>
</feature>
<evidence type="ECO:0000259" key="10">
    <source>
        <dbReference type="Pfam" id="PF00720"/>
    </source>
</evidence>
<keyword evidence="9" id="KW-0732">Signal</keyword>
<dbReference type="InterPro" id="IPR036819">
    <property type="entry name" value="Subtilisin_inhibitor-like_sf"/>
</dbReference>
<feature type="chain" id="PRO_5045102530" evidence="9">
    <location>
        <begin position="27"/>
        <end position="133"/>
    </location>
</feature>
<evidence type="ECO:0000256" key="9">
    <source>
        <dbReference type="SAM" id="SignalP"/>
    </source>
</evidence>